<feature type="compositionally biased region" description="Low complexity" evidence="1">
    <location>
        <begin position="304"/>
        <end position="327"/>
    </location>
</feature>
<feature type="region of interest" description="Disordered" evidence="1">
    <location>
        <begin position="138"/>
        <end position="246"/>
    </location>
</feature>
<name>A0A8H7P1H0_9APHY</name>
<comment type="caution">
    <text evidence="2">The sequence shown here is derived from an EMBL/GenBank/DDBJ whole genome shotgun (WGS) entry which is preliminary data.</text>
</comment>
<feature type="region of interest" description="Disordered" evidence="1">
    <location>
        <begin position="266"/>
        <end position="285"/>
    </location>
</feature>
<feature type="compositionally biased region" description="Pro residues" evidence="1">
    <location>
        <begin position="151"/>
        <end position="160"/>
    </location>
</feature>
<feature type="region of interest" description="Disordered" evidence="1">
    <location>
        <begin position="59"/>
        <end position="92"/>
    </location>
</feature>
<dbReference type="AlphaFoldDB" id="A0A8H7P1H0"/>
<feature type="compositionally biased region" description="Pro residues" evidence="1">
    <location>
        <begin position="73"/>
        <end position="89"/>
    </location>
</feature>
<feature type="region of interest" description="Disordered" evidence="1">
    <location>
        <begin position="295"/>
        <end position="337"/>
    </location>
</feature>
<evidence type="ECO:0000313" key="2">
    <source>
        <dbReference type="EMBL" id="KAF9813031.1"/>
    </source>
</evidence>
<dbReference type="Proteomes" id="UP000639403">
    <property type="component" value="Unassembled WGS sequence"/>
</dbReference>
<feature type="compositionally biased region" description="Polar residues" evidence="1">
    <location>
        <begin position="182"/>
        <end position="225"/>
    </location>
</feature>
<evidence type="ECO:0000313" key="3">
    <source>
        <dbReference type="Proteomes" id="UP000639403"/>
    </source>
</evidence>
<protein>
    <submittedName>
        <fullName evidence="2">Uncharacterized protein</fullName>
    </submittedName>
</protein>
<gene>
    <name evidence="2" type="ORF">IEO21_05817</name>
</gene>
<accession>A0A8H7P1H0</accession>
<reference evidence="2" key="1">
    <citation type="submission" date="2020-11" db="EMBL/GenBank/DDBJ databases">
        <authorList>
            <person name="Koelle M."/>
            <person name="Horta M.A.C."/>
            <person name="Nowrousian M."/>
            <person name="Ohm R.A."/>
            <person name="Benz P."/>
            <person name="Pilgard A."/>
        </authorList>
    </citation>
    <scope>NUCLEOTIDE SEQUENCE</scope>
    <source>
        <strain evidence="2">FPRL280</strain>
    </source>
</reference>
<sequence>MAAGEARMRAMRSGLFDLLGTATAAFARMSLRSTTLRALLEREGGEQRAGIERDAHPQSHLYNFYPHPHHPAQLPPHPSRQPSPQPSPVSTPVAAHNLFLHHPEPQHRDHDPPVDQIQDDAPLDEEPLYMDKDLDRSSDMAVDSPADAKPPFLPIHPQQPPEKKVEYQAAPIQPALQPRPQPVQQQAHLQTAIPQSQPQFQLRSPVSPHSQGQPQNSIGSQAHIHSQSHGRAHPQARSPYESHIPLSHHPETINLLNVGYHHPLSHPATPDSLSPHHPAMVDGMPSRDHVHAAIDTQHDHSRHSAASGSSSVGGHLAQNAASAQSAAPHTSGGQSSINLRSPYAAMQMHHVPHPHAHARHRHTYINSVERLYPEEQDVLDLGADSLKNNLQTGNDLLQYSNGSGNTRR</sequence>
<reference evidence="2" key="2">
    <citation type="journal article" name="Front. Microbiol.">
        <title>Degradative Capacity of Two Strains of Rhodonia placenta: From Phenotype to Genotype.</title>
        <authorList>
            <person name="Kolle M."/>
            <person name="Horta M.A.C."/>
            <person name="Nowrousian M."/>
            <person name="Ohm R.A."/>
            <person name="Benz J.P."/>
            <person name="Pilgard A."/>
        </authorList>
    </citation>
    <scope>NUCLEOTIDE SEQUENCE</scope>
    <source>
        <strain evidence="2">FPRL280</strain>
    </source>
</reference>
<evidence type="ECO:0000256" key="1">
    <source>
        <dbReference type="SAM" id="MobiDB-lite"/>
    </source>
</evidence>
<organism evidence="2 3">
    <name type="scientific">Rhodonia placenta</name>
    <dbReference type="NCBI Taxonomy" id="104341"/>
    <lineage>
        <taxon>Eukaryota</taxon>
        <taxon>Fungi</taxon>
        <taxon>Dikarya</taxon>
        <taxon>Basidiomycota</taxon>
        <taxon>Agaricomycotina</taxon>
        <taxon>Agaricomycetes</taxon>
        <taxon>Polyporales</taxon>
        <taxon>Adustoporiaceae</taxon>
        <taxon>Rhodonia</taxon>
    </lineage>
</organism>
<dbReference type="EMBL" id="JADOXO010000114">
    <property type="protein sequence ID" value="KAF9813031.1"/>
    <property type="molecule type" value="Genomic_DNA"/>
</dbReference>
<proteinExistence type="predicted"/>